<gene>
    <name evidence="1" type="ORF">S03H2_56713</name>
</gene>
<organism evidence="1">
    <name type="scientific">marine sediment metagenome</name>
    <dbReference type="NCBI Taxonomy" id="412755"/>
    <lineage>
        <taxon>unclassified sequences</taxon>
        <taxon>metagenomes</taxon>
        <taxon>ecological metagenomes</taxon>
    </lineage>
</organism>
<proteinExistence type="predicted"/>
<dbReference type="AlphaFoldDB" id="X1KG33"/>
<protein>
    <submittedName>
        <fullName evidence="1">Uncharacterized protein</fullName>
    </submittedName>
</protein>
<feature type="non-terminal residue" evidence="1">
    <location>
        <position position="1"/>
    </location>
</feature>
<sequence>PLFLERDYEIPPFRKDFDTRKYVKETFDKIPFVEEEKE</sequence>
<accession>X1KG33</accession>
<evidence type="ECO:0000313" key="1">
    <source>
        <dbReference type="EMBL" id="GAH89124.1"/>
    </source>
</evidence>
<dbReference type="EMBL" id="BARU01036304">
    <property type="protein sequence ID" value="GAH89124.1"/>
    <property type="molecule type" value="Genomic_DNA"/>
</dbReference>
<reference evidence="1" key="1">
    <citation type="journal article" date="2014" name="Front. Microbiol.">
        <title>High frequency of phylogenetically diverse reductive dehalogenase-homologous genes in deep subseafloor sedimentary metagenomes.</title>
        <authorList>
            <person name="Kawai M."/>
            <person name="Futagami T."/>
            <person name="Toyoda A."/>
            <person name="Takaki Y."/>
            <person name="Nishi S."/>
            <person name="Hori S."/>
            <person name="Arai W."/>
            <person name="Tsubouchi T."/>
            <person name="Morono Y."/>
            <person name="Uchiyama I."/>
            <person name="Ito T."/>
            <person name="Fujiyama A."/>
            <person name="Inagaki F."/>
            <person name="Takami H."/>
        </authorList>
    </citation>
    <scope>NUCLEOTIDE SEQUENCE</scope>
    <source>
        <strain evidence="1">Expedition CK06-06</strain>
    </source>
</reference>
<name>X1KG33_9ZZZZ</name>
<comment type="caution">
    <text evidence="1">The sequence shown here is derived from an EMBL/GenBank/DDBJ whole genome shotgun (WGS) entry which is preliminary data.</text>
</comment>